<accession>A0AAV4SGH1</accession>
<dbReference type="PANTHER" id="PTHR38681">
    <property type="entry name" value="RETROVIRUS-RELATED POL POLYPROTEIN FROM TRANSPOSON 412-LIKE PROTEIN-RELATED"/>
    <property type="match status" value="1"/>
</dbReference>
<organism evidence="1 2">
    <name type="scientific">Caerostris darwini</name>
    <dbReference type="NCBI Taxonomy" id="1538125"/>
    <lineage>
        <taxon>Eukaryota</taxon>
        <taxon>Metazoa</taxon>
        <taxon>Ecdysozoa</taxon>
        <taxon>Arthropoda</taxon>
        <taxon>Chelicerata</taxon>
        <taxon>Arachnida</taxon>
        <taxon>Araneae</taxon>
        <taxon>Araneomorphae</taxon>
        <taxon>Entelegynae</taxon>
        <taxon>Araneoidea</taxon>
        <taxon>Araneidae</taxon>
        <taxon>Caerostris</taxon>
    </lineage>
</organism>
<sequence length="138" mass="15856">MADLKPYQSKNKCKQKIFIPKDLYTCSHVFLRIDRVKKPLEPPYEGPYLVLQRSPKNFLLSIKNKQVNISVDRLKPAYVLQPNELLNPTSSNDHTSVPSEQTFIPSQQVAQPNTTTRCGRQVKLPVRFNDIIDFSSNL</sequence>
<protein>
    <submittedName>
        <fullName evidence="1">Uncharacterized protein</fullName>
    </submittedName>
</protein>
<evidence type="ECO:0000313" key="1">
    <source>
        <dbReference type="EMBL" id="GIY32064.1"/>
    </source>
</evidence>
<dbReference type="EMBL" id="BPLQ01007740">
    <property type="protein sequence ID" value="GIY32064.1"/>
    <property type="molecule type" value="Genomic_DNA"/>
</dbReference>
<keyword evidence="2" id="KW-1185">Reference proteome</keyword>
<name>A0AAV4SGH1_9ARAC</name>
<reference evidence="1 2" key="1">
    <citation type="submission" date="2021-06" db="EMBL/GenBank/DDBJ databases">
        <title>Caerostris darwini draft genome.</title>
        <authorList>
            <person name="Kono N."/>
            <person name="Arakawa K."/>
        </authorList>
    </citation>
    <scope>NUCLEOTIDE SEQUENCE [LARGE SCALE GENOMIC DNA]</scope>
</reference>
<dbReference type="AlphaFoldDB" id="A0AAV4SGH1"/>
<evidence type="ECO:0000313" key="2">
    <source>
        <dbReference type="Proteomes" id="UP001054837"/>
    </source>
</evidence>
<dbReference type="PANTHER" id="PTHR38681:SF1">
    <property type="entry name" value="RETROVIRUS-RELATED POL POLYPROTEIN FROM TRANSPOSON 412-LIKE PROTEIN"/>
    <property type="match status" value="1"/>
</dbReference>
<proteinExistence type="predicted"/>
<dbReference type="Proteomes" id="UP001054837">
    <property type="component" value="Unassembled WGS sequence"/>
</dbReference>
<gene>
    <name evidence="1" type="ORF">CDAR_411481</name>
</gene>
<comment type="caution">
    <text evidence="1">The sequence shown here is derived from an EMBL/GenBank/DDBJ whole genome shotgun (WGS) entry which is preliminary data.</text>
</comment>